<name>A0A235FBX6_9BACL</name>
<dbReference type="Proteomes" id="UP000215059">
    <property type="component" value="Unassembled WGS sequence"/>
</dbReference>
<organism evidence="3 4">
    <name type="scientific">Fictibacillus aquaticus</name>
    <dbReference type="NCBI Taxonomy" id="2021314"/>
    <lineage>
        <taxon>Bacteria</taxon>
        <taxon>Bacillati</taxon>
        <taxon>Bacillota</taxon>
        <taxon>Bacilli</taxon>
        <taxon>Bacillales</taxon>
        <taxon>Fictibacillaceae</taxon>
        <taxon>Fictibacillus</taxon>
    </lineage>
</organism>
<dbReference type="RefSeq" id="WP_094250405.1">
    <property type="nucleotide sequence ID" value="NZ_JBHLXL010000001.1"/>
</dbReference>
<evidence type="ECO:0008006" key="5">
    <source>
        <dbReference type="Google" id="ProtNLM"/>
    </source>
</evidence>
<dbReference type="SMART" id="SM00530">
    <property type="entry name" value="HTH_XRE"/>
    <property type="match status" value="1"/>
</dbReference>
<protein>
    <recommendedName>
        <fullName evidence="5">Transcriptional regulator</fullName>
    </recommendedName>
</protein>
<accession>A0A235FBX6</accession>
<dbReference type="InterPro" id="IPR001387">
    <property type="entry name" value="Cro/C1-type_HTH"/>
</dbReference>
<dbReference type="PROSITE" id="PS50943">
    <property type="entry name" value="HTH_CROC1"/>
    <property type="match status" value="1"/>
</dbReference>
<feature type="domain" description="EF-hand" evidence="1">
    <location>
        <begin position="26"/>
        <end position="61"/>
    </location>
</feature>
<sequence>MPLVMKNNLRLLMAKKGVRTMVELEEKSGVSRQVLDRMDKNKSKRLDFDSIAKLCMFFGCEIGDLLYLAEEGEE</sequence>
<dbReference type="SUPFAM" id="SSF47413">
    <property type="entry name" value="lambda repressor-like DNA-binding domains"/>
    <property type="match status" value="1"/>
</dbReference>
<proteinExistence type="predicted"/>
<dbReference type="AlphaFoldDB" id="A0A235FBX6"/>
<dbReference type="Gene3D" id="1.10.260.40">
    <property type="entry name" value="lambda repressor-like DNA-binding domains"/>
    <property type="match status" value="1"/>
</dbReference>
<dbReference type="GO" id="GO:0005509">
    <property type="term" value="F:calcium ion binding"/>
    <property type="evidence" value="ECO:0007669"/>
    <property type="project" value="InterPro"/>
</dbReference>
<dbReference type="PROSITE" id="PS50222">
    <property type="entry name" value="EF_HAND_2"/>
    <property type="match status" value="1"/>
</dbReference>
<evidence type="ECO:0000313" key="4">
    <source>
        <dbReference type="Proteomes" id="UP000215059"/>
    </source>
</evidence>
<reference evidence="3 4" key="1">
    <citation type="submission" date="2017-07" db="EMBL/GenBank/DDBJ databases">
        <title>Fictibacillus sp. nov. GDSW-R2A3 Genome sequencing and assembly.</title>
        <authorList>
            <person name="Mayilraj S."/>
        </authorList>
    </citation>
    <scope>NUCLEOTIDE SEQUENCE [LARGE SCALE GENOMIC DNA]</scope>
    <source>
        <strain evidence="3 4">GDSW-R2A3</strain>
    </source>
</reference>
<dbReference type="InterPro" id="IPR010982">
    <property type="entry name" value="Lambda_DNA-bd_dom_sf"/>
</dbReference>
<dbReference type="CDD" id="cd00093">
    <property type="entry name" value="HTH_XRE"/>
    <property type="match status" value="1"/>
</dbReference>
<evidence type="ECO:0000259" key="1">
    <source>
        <dbReference type="PROSITE" id="PS50222"/>
    </source>
</evidence>
<comment type="caution">
    <text evidence="3">The sequence shown here is derived from an EMBL/GenBank/DDBJ whole genome shotgun (WGS) entry which is preliminary data.</text>
</comment>
<evidence type="ECO:0000313" key="3">
    <source>
        <dbReference type="EMBL" id="OYD58443.1"/>
    </source>
</evidence>
<gene>
    <name evidence="3" type="ORF">CGZ90_00640</name>
</gene>
<keyword evidence="4" id="KW-1185">Reference proteome</keyword>
<evidence type="ECO:0000259" key="2">
    <source>
        <dbReference type="PROSITE" id="PS50943"/>
    </source>
</evidence>
<dbReference type="GO" id="GO:0003677">
    <property type="term" value="F:DNA binding"/>
    <property type="evidence" value="ECO:0007669"/>
    <property type="project" value="InterPro"/>
</dbReference>
<dbReference type="InterPro" id="IPR002048">
    <property type="entry name" value="EF_hand_dom"/>
</dbReference>
<dbReference type="EMBL" id="NOII01000001">
    <property type="protein sequence ID" value="OYD58443.1"/>
    <property type="molecule type" value="Genomic_DNA"/>
</dbReference>
<dbReference type="OrthoDB" id="9804186at2"/>
<feature type="domain" description="HTH cro/C1-type" evidence="2">
    <location>
        <begin position="20"/>
        <end position="65"/>
    </location>
</feature>
<dbReference type="Pfam" id="PF13443">
    <property type="entry name" value="HTH_26"/>
    <property type="match status" value="1"/>
</dbReference>